<name>A0A0D6N467_9PROT</name>
<evidence type="ECO:0000313" key="6">
    <source>
        <dbReference type="Proteomes" id="UP000032671"/>
    </source>
</evidence>
<dbReference type="GO" id="GO:0016020">
    <property type="term" value="C:membrane"/>
    <property type="evidence" value="ECO:0007669"/>
    <property type="project" value="InterPro"/>
</dbReference>
<evidence type="ECO:0000259" key="3">
    <source>
        <dbReference type="PROSITE" id="PS50855"/>
    </source>
</evidence>
<dbReference type="RefSeq" id="WP_048838794.1">
    <property type="nucleotide sequence ID" value="NZ_BAMV01000016.1"/>
</dbReference>
<evidence type="ECO:0000313" key="7">
    <source>
        <dbReference type="Proteomes" id="UP000321891"/>
    </source>
</evidence>
<feature type="transmembrane region" description="Helical" evidence="2">
    <location>
        <begin position="344"/>
        <end position="363"/>
    </location>
</feature>
<dbReference type="Proteomes" id="UP000032671">
    <property type="component" value="Unassembled WGS sequence"/>
</dbReference>
<dbReference type="PANTHER" id="PTHR10422:SF18">
    <property type="entry name" value="CYTOCHROME C OXIDASE SUBUNIT 1"/>
    <property type="match status" value="1"/>
</dbReference>
<keyword evidence="1" id="KW-0249">Electron transport</keyword>
<evidence type="ECO:0000313" key="4">
    <source>
        <dbReference type="EMBL" id="GAN60739.1"/>
    </source>
</evidence>
<dbReference type="GO" id="GO:0022904">
    <property type="term" value="P:respiratory electron transport chain"/>
    <property type="evidence" value="ECO:0007669"/>
    <property type="project" value="TreeGrafter"/>
</dbReference>
<organism evidence="4 6">
    <name type="scientific">Acetobacter cibinongensis</name>
    <dbReference type="NCBI Taxonomy" id="146475"/>
    <lineage>
        <taxon>Bacteria</taxon>
        <taxon>Pseudomonadati</taxon>
        <taxon>Pseudomonadota</taxon>
        <taxon>Alphaproteobacteria</taxon>
        <taxon>Acetobacterales</taxon>
        <taxon>Acetobacteraceae</taxon>
        <taxon>Acetobacter</taxon>
    </lineage>
</organism>
<dbReference type="PRINTS" id="PR01165">
    <property type="entry name" value="CYCOXIDASEI"/>
</dbReference>
<dbReference type="Gene3D" id="1.20.210.10">
    <property type="entry name" value="Cytochrome c oxidase-like, subunit I domain"/>
    <property type="match status" value="1"/>
</dbReference>
<dbReference type="PROSITE" id="PS50855">
    <property type="entry name" value="COX1"/>
    <property type="match status" value="1"/>
</dbReference>
<feature type="transmembrane region" description="Helical" evidence="2">
    <location>
        <begin position="87"/>
        <end position="107"/>
    </location>
</feature>
<dbReference type="GO" id="GO:0004129">
    <property type="term" value="F:cytochrome-c oxidase activity"/>
    <property type="evidence" value="ECO:0007669"/>
    <property type="project" value="InterPro"/>
</dbReference>
<feature type="domain" description="Cytochrome oxidase subunit I profile" evidence="3">
    <location>
        <begin position="1"/>
        <end position="359"/>
    </location>
</feature>
<reference evidence="4 6" key="1">
    <citation type="submission" date="2012-11" db="EMBL/GenBank/DDBJ databases">
        <title>Whole genome sequence of Acetobacter cibinongensis 4H-1.</title>
        <authorList>
            <person name="Azuma Y."/>
            <person name="Higashiura N."/>
            <person name="Hirakawa H."/>
            <person name="Matsushita K."/>
        </authorList>
    </citation>
    <scope>NUCLEOTIDE SEQUENCE [LARGE SCALE GENOMIC DNA]</scope>
    <source>
        <strain evidence="4 6">4H-1</strain>
    </source>
</reference>
<accession>A0A6N3SN54</accession>
<dbReference type="GO" id="GO:0015990">
    <property type="term" value="P:electron transport coupled proton transport"/>
    <property type="evidence" value="ECO:0007669"/>
    <property type="project" value="TreeGrafter"/>
</dbReference>
<dbReference type="Proteomes" id="UP000321891">
    <property type="component" value="Unassembled WGS sequence"/>
</dbReference>
<keyword evidence="2" id="KW-1133">Transmembrane helix</keyword>
<feature type="transmembrane region" description="Helical" evidence="2">
    <location>
        <begin position="144"/>
        <end position="166"/>
    </location>
</feature>
<dbReference type="SUPFAM" id="SSF81442">
    <property type="entry name" value="Cytochrome c oxidase subunit I-like"/>
    <property type="match status" value="1"/>
</dbReference>
<keyword evidence="2" id="KW-0812">Transmembrane</keyword>
<dbReference type="InterPro" id="IPR036927">
    <property type="entry name" value="Cyt_c_oxase-like_su1_sf"/>
</dbReference>
<sequence length="416" mass="43650">MEQRTLSMNGVGMGYLVLAVIAALLGGGSSALQSAGLVPASGFWMALEQNHASLMLLFVVIPAFIGGFGTLWLPTALGRAGMVLPRLNAVALGCLAVAGGLMVGAPAHQYAALFLWCAGTLLAAMTVLATLFDSRADGAARVTFSPFIWGEMLASAVLLLTVPVLAALATHQQSAGLAFSTALVEFFAKPVTLVTLLVGFGIVFETVSGTVRFPMRWVVSLMTGAATICTVLWVKAAFAQGSGSDIAGLSPLVVESWVLGATTLVSVLLAFVWMVGTWRTYLSARVPVLWGLGFLLVVSTGWVSQFTQGGGLHSALQFGMLYAVFCGVYFWRGELCGRWYSTKLATVQFGMMCVATVLAVPSLSAATQVVSSTLFALSGLCFLLTMGLSFFKDEPMPQKLGGARAILQNNAGMVRS</sequence>
<feature type="transmembrane region" description="Helical" evidence="2">
    <location>
        <begin position="113"/>
        <end position="132"/>
    </location>
</feature>
<dbReference type="STRING" id="1231339.Abci_016_085"/>
<keyword evidence="1" id="KW-0813">Transport</keyword>
<dbReference type="EMBL" id="BJVU01000004">
    <property type="protein sequence ID" value="GEL58770.1"/>
    <property type="molecule type" value="Genomic_DNA"/>
</dbReference>
<feature type="transmembrane region" description="Helical" evidence="2">
    <location>
        <begin position="256"/>
        <end position="276"/>
    </location>
</feature>
<feature type="transmembrane region" description="Helical" evidence="2">
    <location>
        <begin position="312"/>
        <end position="332"/>
    </location>
</feature>
<dbReference type="GO" id="GO:0009060">
    <property type="term" value="P:aerobic respiration"/>
    <property type="evidence" value="ECO:0007669"/>
    <property type="project" value="InterPro"/>
</dbReference>
<protein>
    <submittedName>
        <fullName evidence="4">Cytochrome c oxidase subunit 1</fullName>
    </submittedName>
</protein>
<feature type="transmembrane region" description="Helical" evidence="2">
    <location>
        <begin position="186"/>
        <end position="205"/>
    </location>
</feature>
<feature type="transmembrane region" description="Helical" evidence="2">
    <location>
        <begin position="217"/>
        <end position="236"/>
    </location>
</feature>
<dbReference type="GO" id="GO:0020037">
    <property type="term" value="F:heme binding"/>
    <property type="evidence" value="ECO:0007669"/>
    <property type="project" value="InterPro"/>
</dbReference>
<feature type="transmembrane region" description="Helical" evidence="2">
    <location>
        <begin position="55"/>
        <end position="75"/>
    </location>
</feature>
<evidence type="ECO:0000256" key="2">
    <source>
        <dbReference type="SAM" id="Phobius"/>
    </source>
</evidence>
<evidence type="ECO:0000256" key="1">
    <source>
        <dbReference type="ARBA" id="ARBA00022660"/>
    </source>
</evidence>
<dbReference type="InterPro" id="IPR023616">
    <property type="entry name" value="Cyt_c_oxase-like_su1_dom"/>
</dbReference>
<accession>A0A0D6N467</accession>
<evidence type="ECO:0000313" key="5">
    <source>
        <dbReference type="EMBL" id="GEL58770.1"/>
    </source>
</evidence>
<feature type="transmembrane region" description="Helical" evidence="2">
    <location>
        <begin position="369"/>
        <end position="391"/>
    </location>
</feature>
<proteinExistence type="predicted"/>
<dbReference type="PANTHER" id="PTHR10422">
    <property type="entry name" value="CYTOCHROME C OXIDASE SUBUNIT 1"/>
    <property type="match status" value="1"/>
</dbReference>
<keyword evidence="7" id="KW-1185">Reference proteome</keyword>
<keyword evidence="2" id="KW-0472">Membrane</keyword>
<feature type="transmembrane region" description="Helical" evidence="2">
    <location>
        <begin position="288"/>
        <end position="306"/>
    </location>
</feature>
<dbReference type="AlphaFoldDB" id="A0A0D6N467"/>
<gene>
    <name evidence="5" type="primary">coxI</name>
    <name evidence="4" type="ORF">Abci_016_085</name>
    <name evidence="5" type="ORF">ACI01nite_13720</name>
</gene>
<comment type="caution">
    <text evidence="4">The sequence shown here is derived from an EMBL/GenBank/DDBJ whole genome shotgun (WGS) entry which is preliminary data.</text>
</comment>
<dbReference type="EMBL" id="BAMV01000016">
    <property type="protein sequence ID" value="GAN60739.1"/>
    <property type="molecule type" value="Genomic_DNA"/>
</dbReference>
<keyword evidence="1" id="KW-0679">Respiratory chain</keyword>
<reference evidence="5 7" key="2">
    <citation type="submission" date="2019-07" db="EMBL/GenBank/DDBJ databases">
        <title>Whole genome shotgun sequence of Acetobacter cibinongensis NBRC 16605.</title>
        <authorList>
            <person name="Hosoyama A."/>
            <person name="Uohara A."/>
            <person name="Ohji S."/>
            <person name="Ichikawa N."/>
        </authorList>
    </citation>
    <scope>NUCLEOTIDE SEQUENCE [LARGE SCALE GENOMIC DNA]</scope>
    <source>
        <strain evidence="5 7">NBRC 16605</strain>
    </source>
</reference>
<dbReference type="InterPro" id="IPR000883">
    <property type="entry name" value="Cyt_C_Oxase_1"/>
</dbReference>